<name>A0AAI9ZFM1_9PEZI</name>
<proteinExistence type="predicted"/>
<comment type="caution">
    <text evidence="1">The sequence shown here is derived from an EMBL/GenBank/DDBJ whole genome shotgun (WGS) entry which is preliminary data.</text>
</comment>
<dbReference type="AlphaFoldDB" id="A0AAI9ZFM1"/>
<dbReference type="GeneID" id="85466450"/>
<dbReference type="EMBL" id="JAHMHQ010000028">
    <property type="protein sequence ID" value="KAK1623630.1"/>
    <property type="molecule type" value="Genomic_DNA"/>
</dbReference>
<dbReference type="Proteomes" id="UP001243989">
    <property type="component" value="Unassembled WGS sequence"/>
</dbReference>
<accession>A0AAI9ZFM1</accession>
<organism evidence="1 2">
    <name type="scientific">Colletotrichum phormii</name>
    <dbReference type="NCBI Taxonomy" id="359342"/>
    <lineage>
        <taxon>Eukaryota</taxon>
        <taxon>Fungi</taxon>
        <taxon>Dikarya</taxon>
        <taxon>Ascomycota</taxon>
        <taxon>Pezizomycotina</taxon>
        <taxon>Sordariomycetes</taxon>
        <taxon>Hypocreomycetidae</taxon>
        <taxon>Glomerellales</taxon>
        <taxon>Glomerellaceae</taxon>
        <taxon>Colletotrichum</taxon>
        <taxon>Colletotrichum acutatum species complex</taxon>
    </lineage>
</organism>
<sequence>MHGMVSVLDYSNAGKQARAGRGAATLRKRGDAKGMMMMRRDEMNGGVVSSETFYTDRQKVALIRQPSRLFIHGLVQYPRKKAGRTRIPIVSSFQIECQHGKEKGIIEGRLNCPPRRTEKSMSKKMEGNKLLSLRDNRPEWSDDARLEEMNRLPQFPKYRNPILVLPAHPQSNDRSRLKLDLYKTKRQFLHPPEDNFLMR</sequence>
<gene>
    <name evidence="1" type="ORF">BDP81DRAFT_119936</name>
</gene>
<dbReference type="RefSeq" id="XP_060439625.1">
    <property type="nucleotide sequence ID" value="XM_060581588.1"/>
</dbReference>
<evidence type="ECO:0000313" key="2">
    <source>
        <dbReference type="Proteomes" id="UP001243989"/>
    </source>
</evidence>
<protein>
    <submittedName>
        <fullName evidence="1">Uncharacterized protein</fullName>
    </submittedName>
</protein>
<keyword evidence="2" id="KW-1185">Reference proteome</keyword>
<reference evidence="1" key="1">
    <citation type="submission" date="2021-06" db="EMBL/GenBank/DDBJ databases">
        <title>Comparative genomics, transcriptomics and evolutionary studies reveal genomic signatures of adaptation to plant cell wall in hemibiotrophic fungi.</title>
        <authorList>
            <consortium name="DOE Joint Genome Institute"/>
            <person name="Baroncelli R."/>
            <person name="Diaz J.F."/>
            <person name="Benocci T."/>
            <person name="Peng M."/>
            <person name="Battaglia E."/>
            <person name="Haridas S."/>
            <person name="Andreopoulos W."/>
            <person name="Labutti K."/>
            <person name="Pangilinan J."/>
            <person name="Floch G.L."/>
            <person name="Makela M.R."/>
            <person name="Henrissat B."/>
            <person name="Grigoriev I.V."/>
            <person name="Crouch J.A."/>
            <person name="De Vries R.P."/>
            <person name="Sukno S.A."/>
            <person name="Thon M.R."/>
        </authorList>
    </citation>
    <scope>NUCLEOTIDE SEQUENCE</scope>
    <source>
        <strain evidence="1">CBS 102054</strain>
    </source>
</reference>
<evidence type="ECO:0000313" key="1">
    <source>
        <dbReference type="EMBL" id="KAK1623630.1"/>
    </source>
</evidence>